<name>A0ABM9I6M6_9GAMM</name>
<protein>
    <submittedName>
        <fullName evidence="1">Uncharacterized protein</fullName>
    </submittedName>
</protein>
<reference evidence="1 2" key="1">
    <citation type="submission" date="2023-03" db="EMBL/GenBank/DDBJ databases">
        <authorList>
            <person name="Pearce D."/>
        </authorList>
    </citation>
    <scope>NUCLEOTIDE SEQUENCE [LARGE SCALE GENOMIC DNA]</scope>
    <source>
        <strain evidence="1">Msz</strain>
    </source>
</reference>
<dbReference type="Proteomes" id="UP001162030">
    <property type="component" value="Chromosome"/>
</dbReference>
<accession>A0ABM9I6M6</accession>
<evidence type="ECO:0000313" key="2">
    <source>
        <dbReference type="Proteomes" id="UP001162030"/>
    </source>
</evidence>
<gene>
    <name evidence="1" type="ORF">MSZNOR_3960</name>
</gene>
<dbReference type="EMBL" id="OX458333">
    <property type="protein sequence ID" value="CAI8927062.1"/>
    <property type="molecule type" value="Genomic_DNA"/>
</dbReference>
<proteinExistence type="predicted"/>
<evidence type="ECO:0000313" key="1">
    <source>
        <dbReference type="EMBL" id="CAI8927062.1"/>
    </source>
</evidence>
<sequence>MHSLLHPGMWLRIQAFSGLSDEHCKKYAGELSRGVHALDHNTRIRATLLAAHRRGTLRHLGSNLVSPGLFCLF</sequence>
<keyword evidence="2" id="KW-1185">Reference proteome</keyword>
<organism evidence="1 2">
    <name type="scientific">Methylocaldum szegediense</name>
    <dbReference type="NCBI Taxonomy" id="73780"/>
    <lineage>
        <taxon>Bacteria</taxon>
        <taxon>Pseudomonadati</taxon>
        <taxon>Pseudomonadota</taxon>
        <taxon>Gammaproteobacteria</taxon>
        <taxon>Methylococcales</taxon>
        <taxon>Methylococcaceae</taxon>
        <taxon>Methylocaldum</taxon>
    </lineage>
</organism>